<protein>
    <submittedName>
        <fullName evidence="1">Uncharacterized protein</fullName>
    </submittedName>
</protein>
<dbReference type="AlphaFoldDB" id="A0A563VZ02"/>
<accession>A0A563VZ02</accession>
<dbReference type="Proteomes" id="UP000320055">
    <property type="component" value="Unassembled WGS sequence"/>
</dbReference>
<name>A0A563VZ02_9CYAN</name>
<keyword evidence="2" id="KW-1185">Reference proteome</keyword>
<gene>
    <name evidence="1" type="ORF">H1P_4560003</name>
</gene>
<dbReference type="OrthoDB" id="505671at2"/>
<organism evidence="1 2">
    <name type="scientific">Hyella patelloides LEGE 07179</name>
    <dbReference type="NCBI Taxonomy" id="945734"/>
    <lineage>
        <taxon>Bacteria</taxon>
        <taxon>Bacillati</taxon>
        <taxon>Cyanobacteriota</taxon>
        <taxon>Cyanophyceae</taxon>
        <taxon>Pleurocapsales</taxon>
        <taxon>Hyellaceae</taxon>
        <taxon>Hyella</taxon>
    </lineage>
</organism>
<evidence type="ECO:0000313" key="2">
    <source>
        <dbReference type="Proteomes" id="UP000320055"/>
    </source>
</evidence>
<dbReference type="EMBL" id="CAACVJ010000397">
    <property type="protein sequence ID" value="VEP16493.1"/>
    <property type="molecule type" value="Genomic_DNA"/>
</dbReference>
<sequence>MQQTELAFLAPPSQRAQCRYFNAERLVNWAINLLNCPWKICSALLPSVDLSQWIDDLFGQSMFSKRKTFLELANNDMKTV</sequence>
<proteinExistence type="predicted"/>
<evidence type="ECO:0000313" key="1">
    <source>
        <dbReference type="EMBL" id="VEP16493.1"/>
    </source>
</evidence>
<dbReference type="RefSeq" id="WP_144875294.1">
    <property type="nucleotide sequence ID" value="NZ_LR214191.1"/>
</dbReference>
<reference evidence="1 2" key="1">
    <citation type="submission" date="2019-01" db="EMBL/GenBank/DDBJ databases">
        <authorList>
            <person name="Brito A."/>
        </authorList>
    </citation>
    <scope>NUCLEOTIDE SEQUENCE [LARGE SCALE GENOMIC DNA]</scope>
    <source>
        <strain evidence="1">1</strain>
    </source>
</reference>